<dbReference type="EMBL" id="CALOZG010000029">
    <property type="protein sequence ID" value="CAH4033533.1"/>
    <property type="molecule type" value="Genomic_DNA"/>
</dbReference>
<feature type="coiled-coil region" evidence="1">
    <location>
        <begin position="414"/>
        <end position="480"/>
    </location>
</feature>
<sequence length="985" mass="116049">MSGDLRVKDVSGNQQKSRIPQRVVTSGAPRVRQRYPYKPRDNVTETMKNKVESAPSPALPPRLSVKNTRPRSCETQPRSANKKEDQTLQMDPALRPQRERLPLSQKETIKRCEELEANDDFEESFDVDGSNENFSYNDEESLTTKSEKLVKLKMNWQEKIVQFEKMKSELNDRQNDILQVYASMRVTYQELSKLGQKAILPTTEDLKVMNVAKMTPAQLLQLYNQVIIKDSLTIDMTKLNNIPAKLVETSELILTQQREFTKWFQNVISQEKECSIRALSKKINEFNAENEMLNGLLHTSQNEFLKEINDNMDFLRKCVNEAIGNQLRNEKLTYEVSELNSKILDLRKQLTNAEQQKSFNNKHKIEELEKDLKEQKMKCKSLRDRAFRADGQVKMEAERSANLEAALNQSRVHTRTLERTILQLKEQNERLQSDFDTELNKLNESIQENSVHLEEIADAREKLQAEKEDLEKRLDILSIHYNESISKLKHELSTKVTQLIETEKNNIIEVEEKKKLQGTVEVQCTKLLEAELQHKELTKRIEEYEEEINKSRERESKLEAAGEELDRVKTEMEQYKQRLLEKVDVMKEIEMKFKESRGYEVKLKNDLKTKNDYITALERKQMNLEEKLRESESEMESYKKQLTMLKNHIMELQECFGDVENISDLRDMLNEQKHKMEIITRENHELAQTLQKRKIDLELLMEKDVSHEHEIKQRDDIIKVLSQKEEEQANIIKLLRNNFEHRSKIDSDLSRQITEKNEEIDVLINNLETRKGQISQLEKIILTLEDQMRKASQQKRKDNEKIELLERKFEEYKTYIETKKNAPSKNLDSLFEILEDELGNSFEQQFKLNEPHKNKRTKHNITNDPSTIPICRAKHQLILNEPKEAHTTILVGDFHRENLPKKDSQVKKDLNRRKANVETFQWAEDCNGNTLNIPPCSREEAFTTNKESATEKHEKYITRNLQLLVPDNYRDDRKYKQLKLTSHRI</sequence>
<feature type="coiled-coil region" evidence="1">
    <location>
        <begin position="527"/>
        <end position="689"/>
    </location>
</feature>
<proteinExistence type="predicted"/>
<feature type="compositionally biased region" description="Low complexity" evidence="2">
    <location>
        <begin position="53"/>
        <end position="64"/>
    </location>
</feature>
<reference evidence="3" key="1">
    <citation type="submission" date="2022-05" db="EMBL/GenBank/DDBJ databases">
        <authorList>
            <person name="Okamura Y."/>
        </authorList>
    </citation>
    <scope>NUCLEOTIDE SEQUENCE</scope>
</reference>
<keyword evidence="4" id="KW-1185">Reference proteome</keyword>
<evidence type="ECO:0000313" key="3">
    <source>
        <dbReference type="EMBL" id="CAH4033533.1"/>
    </source>
</evidence>
<organism evidence="3 4">
    <name type="scientific">Pieris brassicae</name>
    <name type="common">White butterfly</name>
    <name type="synonym">Large white butterfly</name>
    <dbReference type="NCBI Taxonomy" id="7116"/>
    <lineage>
        <taxon>Eukaryota</taxon>
        <taxon>Metazoa</taxon>
        <taxon>Ecdysozoa</taxon>
        <taxon>Arthropoda</taxon>
        <taxon>Hexapoda</taxon>
        <taxon>Insecta</taxon>
        <taxon>Pterygota</taxon>
        <taxon>Neoptera</taxon>
        <taxon>Endopterygota</taxon>
        <taxon>Lepidoptera</taxon>
        <taxon>Glossata</taxon>
        <taxon>Ditrysia</taxon>
        <taxon>Papilionoidea</taxon>
        <taxon>Pieridae</taxon>
        <taxon>Pierinae</taxon>
        <taxon>Pieris</taxon>
    </lineage>
</organism>
<protein>
    <submittedName>
        <fullName evidence="3">Uncharacterized protein</fullName>
    </submittedName>
</protein>
<dbReference type="Proteomes" id="UP001152562">
    <property type="component" value="Unassembled WGS sequence"/>
</dbReference>
<dbReference type="AlphaFoldDB" id="A0A9P0TRG0"/>
<feature type="coiled-coil region" evidence="1">
    <location>
        <begin position="329"/>
        <end position="385"/>
    </location>
</feature>
<feature type="coiled-coil region" evidence="1">
    <location>
        <begin position="269"/>
        <end position="296"/>
    </location>
</feature>
<keyword evidence="1" id="KW-0175">Coiled coil</keyword>
<feature type="coiled-coil region" evidence="1">
    <location>
        <begin position="774"/>
        <end position="822"/>
    </location>
</feature>
<comment type="caution">
    <text evidence="3">The sequence shown here is derived from an EMBL/GenBank/DDBJ whole genome shotgun (WGS) entry which is preliminary data.</text>
</comment>
<feature type="region of interest" description="Disordered" evidence="2">
    <location>
        <begin position="1"/>
        <end position="91"/>
    </location>
</feature>
<name>A0A9P0TRG0_PIEBR</name>
<evidence type="ECO:0000256" key="1">
    <source>
        <dbReference type="SAM" id="Coils"/>
    </source>
</evidence>
<feature type="compositionally biased region" description="Basic and acidic residues" evidence="2">
    <location>
        <begin position="38"/>
        <end position="51"/>
    </location>
</feature>
<evidence type="ECO:0000313" key="4">
    <source>
        <dbReference type="Proteomes" id="UP001152562"/>
    </source>
</evidence>
<gene>
    <name evidence="3" type="ORF">PIBRA_LOCUS9809</name>
</gene>
<accession>A0A9P0TRG0</accession>
<evidence type="ECO:0000256" key="2">
    <source>
        <dbReference type="SAM" id="MobiDB-lite"/>
    </source>
</evidence>